<sequence length="463" mass="53742">MSYTPENQYRCTIIRGKSQSEMEDLLPFYAQAVHNNCPCTKNEFDVRCNRLLSKYFFGNEDYEGLTDANKKTIRNHITEIMGKLLGLYYTSLDGMVFESESCSFLLSKNDFPAFFKNICLNFQFPNLADSTHTLNDRIKHGVNIRPMCYVVEFLDYARKQTANKAITKQEVGYYILNNLDVLKGQVDVSNVYSRIISDRDNNVRRDRLAGSHDWQHIKEQFNLLELANVIETNAEYIWLNSSEEQAIKLFCKMNHEARFDISKYEGKRAQAEWDLYYGKLNPEISKLNTQFNDSIQIKELKKERGAVGLSTVELGDKGEAFVYKMECKRVKTYKERLVNKVLLLGKTKGLGYDISSIEANENPGKPEFARYIEVKATTRVSEPSFDARWSDSLNLTSKEWIAAEQYGEYYNIYRVYFTKTKTIVVKINNPFKKAAENKIDVFPTIYQMDFSAKAIQKQYEVDV</sequence>
<name>A0A1T4QS52_9BACT</name>
<dbReference type="InterPro" id="IPR024975">
    <property type="entry name" value="NOV_C"/>
</dbReference>
<organism evidence="3 4">
    <name type="scientific">Fibrobacter intestinalis</name>
    <dbReference type="NCBI Taxonomy" id="28122"/>
    <lineage>
        <taxon>Bacteria</taxon>
        <taxon>Pseudomonadati</taxon>
        <taxon>Fibrobacterota</taxon>
        <taxon>Fibrobacteria</taxon>
        <taxon>Fibrobacterales</taxon>
        <taxon>Fibrobacteraceae</taxon>
        <taxon>Fibrobacter</taxon>
    </lineage>
</organism>
<feature type="domain" description="Restriction endonuclease type II BpuJI N-terminal" evidence="1">
    <location>
        <begin position="6"/>
        <end position="255"/>
    </location>
</feature>
<dbReference type="InterPro" id="IPR021108">
    <property type="entry name" value="Restrct_endonuc_II_BpuJI_N"/>
</dbReference>
<proteinExistence type="predicted"/>
<dbReference type="Pfam" id="PF11564">
    <property type="entry name" value="BpuJI_N"/>
    <property type="match status" value="1"/>
</dbReference>
<reference evidence="3 4" key="1">
    <citation type="submission" date="2017-02" db="EMBL/GenBank/DDBJ databases">
        <authorList>
            <person name="Peterson S.W."/>
        </authorList>
    </citation>
    <scope>NUCLEOTIDE SEQUENCE [LARGE SCALE GENOMIC DNA]</scope>
    <source>
        <strain evidence="3 4">ATCC 43854</strain>
    </source>
</reference>
<evidence type="ECO:0000313" key="3">
    <source>
        <dbReference type="EMBL" id="SKA06609.1"/>
    </source>
</evidence>
<protein>
    <recommendedName>
        <fullName evidence="5">Protein NO VEIN C-terminal domain-containing protein</fullName>
    </recommendedName>
</protein>
<dbReference type="Proteomes" id="UP000190449">
    <property type="component" value="Unassembled WGS sequence"/>
</dbReference>
<feature type="domain" description="Protein NO VEIN C-terminal" evidence="2">
    <location>
        <begin position="318"/>
        <end position="424"/>
    </location>
</feature>
<dbReference type="Gene3D" id="1.10.10.2090">
    <property type="match status" value="1"/>
</dbReference>
<evidence type="ECO:0000313" key="4">
    <source>
        <dbReference type="Proteomes" id="UP000190449"/>
    </source>
</evidence>
<evidence type="ECO:0000259" key="1">
    <source>
        <dbReference type="Pfam" id="PF11564"/>
    </source>
</evidence>
<dbReference type="Gene3D" id="1.10.1740.180">
    <property type="match status" value="1"/>
</dbReference>
<dbReference type="Gene3D" id="1.10.10.2080">
    <property type="match status" value="1"/>
</dbReference>
<gene>
    <name evidence="3" type="ORF">SAMN02745108_02390</name>
</gene>
<evidence type="ECO:0000259" key="2">
    <source>
        <dbReference type="Pfam" id="PF13020"/>
    </source>
</evidence>
<dbReference type="STRING" id="28122.SAMN02745108_02390"/>
<accession>A0A1T4QS52</accession>
<dbReference type="AlphaFoldDB" id="A0A1T4QS52"/>
<dbReference type="EMBL" id="FUWU01000053">
    <property type="protein sequence ID" value="SKA06609.1"/>
    <property type="molecule type" value="Genomic_DNA"/>
</dbReference>
<evidence type="ECO:0008006" key="5">
    <source>
        <dbReference type="Google" id="ProtNLM"/>
    </source>
</evidence>
<dbReference type="RefSeq" id="WP_078777109.1">
    <property type="nucleotide sequence ID" value="NZ_FUWU01000053.1"/>
</dbReference>
<dbReference type="Pfam" id="PF13020">
    <property type="entry name" value="NOV_C"/>
    <property type="match status" value="1"/>
</dbReference>